<feature type="transmembrane region" description="Helical" evidence="7">
    <location>
        <begin position="783"/>
        <end position="804"/>
    </location>
</feature>
<organism evidence="9 10">
    <name type="scientific">Ruminococcus albus (strain ATCC 27210 / DSM 20455 / JCM 14654 / NCDO 2250 / 7)</name>
    <dbReference type="NCBI Taxonomy" id="697329"/>
    <lineage>
        <taxon>Bacteria</taxon>
        <taxon>Bacillati</taxon>
        <taxon>Bacillota</taxon>
        <taxon>Clostridia</taxon>
        <taxon>Eubacteriales</taxon>
        <taxon>Oscillospiraceae</taxon>
        <taxon>Ruminococcus</taxon>
    </lineage>
</organism>
<dbReference type="GO" id="GO:0022857">
    <property type="term" value="F:transmembrane transporter activity"/>
    <property type="evidence" value="ECO:0007669"/>
    <property type="project" value="TreeGrafter"/>
</dbReference>
<evidence type="ECO:0000256" key="1">
    <source>
        <dbReference type="ARBA" id="ARBA00004651"/>
    </source>
</evidence>
<name>E6UCE1_RUMA7</name>
<dbReference type="InterPro" id="IPR050250">
    <property type="entry name" value="Macrolide_Exporter_MacB"/>
</dbReference>
<dbReference type="GO" id="GO:0005886">
    <property type="term" value="C:plasma membrane"/>
    <property type="evidence" value="ECO:0007669"/>
    <property type="project" value="UniProtKB-SubCell"/>
</dbReference>
<dbReference type="STRING" id="697329.Rumal_0176"/>
<evidence type="ECO:0000256" key="3">
    <source>
        <dbReference type="ARBA" id="ARBA00022692"/>
    </source>
</evidence>
<feature type="transmembrane region" description="Helical" evidence="7">
    <location>
        <begin position="351"/>
        <end position="377"/>
    </location>
</feature>
<feature type="domain" description="ABC3 transporter permease C-terminal" evidence="8">
    <location>
        <begin position="263"/>
        <end position="378"/>
    </location>
</feature>
<dbReference type="Pfam" id="PF02687">
    <property type="entry name" value="FtsX"/>
    <property type="match status" value="2"/>
</dbReference>
<dbReference type="InterPro" id="IPR003838">
    <property type="entry name" value="ABC3_permease_C"/>
</dbReference>
<dbReference type="RefSeq" id="WP_013496925.1">
    <property type="nucleotide sequence ID" value="NC_014833.1"/>
</dbReference>
<protein>
    <recommendedName>
        <fullName evidence="8">ABC3 transporter permease C-terminal domain-containing protein</fullName>
    </recommendedName>
</protein>
<sequence>MIRKLAFRSLMAEKFRCVCTVIAMILTALLFSTLFTTAAGLNNANTYYEFKKLGTTAHVIVKDWDKGYGKEFEAIRGHGLVKKAGYRRFLGYAVNSGIKYNVEVSYMGADEAELDYYTPTSGKLPVEANEIAVDTTTLAALGVEKKVGTPVSIDLDVSGKTVTEEFVLSGWFEINKAYSVKIGQIITSEKYSDIWDSKFETDTVNGTSDVSILLSDGYDIEGETEQIFNDVGLAYSQDIISVNPGYNVSSETMSSETMVTLIVGILVIVLIGYLIINNIFYISARKDAKQFGRLKTIGMSNKHLAAFVRTQAFIMLAVAVPLGIVGGYFMGKLILPAILRQTAYDSVADDTVISGGVIALILAAAALFVVITTLVSINGPIRMIKKLSPIESTRIELKGYKSTRKSSDGSKTHKFAKYNILRNKKSLAMLLVSISLPVLLVIVSYDALNSFDMDKYLSTILASDYTVASSDYYKNDYIDNENNVKTLDASVVEEIKNCGFVEEGSIVYGDMANEYASVKEIQIPEGDVYTLDLYGSEEFTIDKSLIIEDNIDMAKFKDGTGIVEGCWLTSEGEIYPGTSQFNQGDTVTITGADGKEHTYTVLGHMNVALGAKKTGISKGGITCELYMNTAQYEQVTGNQNIMSYEFNVKNGMEKEAEKYIKGMTEADSSINYQSKYSLAADFASMKLLVKLICTLLCVVLTFIAVMNLINVFVSSIMVREKEIATLKSIGMTRGQLRKMLFWEIFYYNGTAFIIAAVLSLVLSPTVFKSVFNEFPFLTFRMNWMSYPAIIVVIMFVGIMTVICVENRISKMNIPEELKTA</sequence>
<comment type="similarity">
    <text evidence="6">Belongs to the ABC-4 integral membrane protein family.</text>
</comment>
<accession>E6UCE1</accession>
<reference evidence="9 10" key="1">
    <citation type="journal article" date="2011" name="J. Bacteriol.">
        <title>Complete genome of the cellulolytic ruminal bacterium Ruminococcus albus 7.</title>
        <authorList>
            <person name="Suen G."/>
            <person name="Stevenson D.M."/>
            <person name="Bruce D.C."/>
            <person name="Chertkov O."/>
            <person name="Copeland A."/>
            <person name="Cheng J.F."/>
            <person name="Detter C."/>
            <person name="Detter J.C."/>
            <person name="Goodwin L.A."/>
            <person name="Han C.S."/>
            <person name="Hauser L.J."/>
            <person name="Ivanova N.N."/>
            <person name="Kyrpides N.C."/>
            <person name="Land M.L."/>
            <person name="Lapidus A."/>
            <person name="Lucas S."/>
            <person name="Ovchinnikova G."/>
            <person name="Pitluck S."/>
            <person name="Tapia R."/>
            <person name="Woyke T."/>
            <person name="Boyum J."/>
            <person name="Mead D."/>
            <person name="Weimer P.J."/>
        </authorList>
    </citation>
    <scope>NUCLEOTIDE SEQUENCE [LARGE SCALE GENOMIC DNA]</scope>
    <source>
        <strain evidence="10">ATCC 27210 / DSM 20455 / JCM 14654 / NCDO 2250 / 7</strain>
    </source>
</reference>
<dbReference type="KEGG" id="ral:Rumal_0176"/>
<dbReference type="EMBL" id="CP002403">
    <property type="protein sequence ID" value="ADU20733.1"/>
    <property type="molecule type" value="Genomic_DNA"/>
</dbReference>
<evidence type="ECO:0000256" key="7">
    <source>
        <dbReference type="SAM" id="Phobius"/>
    </source>
</evidence>
<evidence type="ECO:0000256" key="5">
    <source>
        <dbReference type="ARBA" id="ARBA00023136"/>
    </source>
</evidence>
<evidence type="ECO:0000256" key="2">
    <source>
        <dbReference type="ARBA" id="ARBA00022475"/>
    </source>
</evidence>
<evidence type="ECO:0000256" key="4">
    <source>
        <dbReference type="ARBA" id="ARBA00022989"/>
    </source>
</evidence>
<feature type="transmembrane region" description="Helical" evidence="7">
    <location>
        <begin position="739"/>
        <end position="763"/>
    </location>
</feature>
<keyword evidence="3 7" id="KW-0812">Transmembrane</keyword>
<feature type="domain" description="ABC3 transporter permease C-terminal" evidence="8">
    <location>
        <begin position="697"/>
        <end position="813"/>
    </location>
</feature>
<feature type="transmembrane region" description="Helical" evidence="7">
    <location>
        <begin position="687"/>
        <end position="718"/>
    </location>
</feature>
<comment type="subcellular location">
    <subcellularLocation>
        <location evidence="1">Cell membrane</location>
        <topology evidence="1">Multi-pass membrane protein</topology>
    </subcellularLocation>
</comment>
<dbReference type="PANTHER" id="PTHR30572:SF4">
    <property type="entry name" value="ABC TRANSPORTER PERMEASE YTRF"/>
    <property type="match status" value="1"/>
</dbReference>
<feature type="transmembrane region" description="Helical" evidence="7">
    <location>
        <begin position="258"/>
        <end position="283"/>
    </location>
</feature>
<evidence type="ECO:0000313" key="9">
    <source>
        <dbReference type="EMBL" id="ADU20733.1"/>
    </source>
</evidence>
<dbReference type="Proteomes" id="UP000006919">
    <property type="component" value="Chromosome"/>
</dbReference>
<keyword evidence="5 7" id="KW-0472">Membrane</keyword>
<feature type="transmembrane region" description="Helical" evidence="7">
    <location>
        <begin position="304"/>
        <end position="331"/>
    </location>
</feature>
<feature type="transmembrane region" description="Helical" evidence="7">
    <location>
        <begin position="427"/>
        <end position="445"/>
    </location>
</feature>
<dbReference type="HOGENOM" id="CLU_010964_1_0_9"/>
<evidence type="ECO:0000313" key="10">
    <source>
        <dbReference type="Proteomes" id="UP000006919"/>
    </source>
</evidence>
<dbReference type="AlphaFoldDB" id="E6UCE1"/>
<proteinExistence type="inferred from homology"/>
<keyword evidence="4 7" id="KW-1133">Transmembrane helix</keyword>
<keyword evidence="2" id="KW-1003">Cell membrane</keyword>
<evidence type="ECO:0000256" key="6">
    <source>
        <dbReference type="ARBA" id="ARBA00038076"/>
    </source>
</evidence>
<dbReference type="PANTHER" id="PTHR30572">
    <property type="entry name" value="MEMBRANE COMPONENT OF TRANSPORTER-RELATED"/>
    <property type="match status" value="1"/>
</dbReference>
<dbReference type="eggNOG" id="COG0577">
    <property type="taxonomic scope" value="Bacteria"/>
</dbReference>
<evidence type="ECO:0000259" key="8">
    <source>
        <dbReference type="Pfam" id="PF02687"/>
    </source>
</evidence>
<gene>
    <name evidence="9" type="ordered locus">Rumal_0176</name>
</gene>